<evidence type="ECO:0000259" key="5">
    <source>
        <dbReference type="PROSITE" id="PS50930"/>
    </source>
</evidence>
<dbReference type="GO" id="GO:0016020">
    <property type="term" value="C:membrane"/>
    <property type="evidence" value="ECO:0007669"/>
    <property type="project" value="InterPro"/>
</dbReference>
<dbReference type="Proteomes" id="UP000664904">
    <property type="component" value="Chromosome"/>
</dbReference>
<dbReference type="AlphaFoldDB" id="A0A975HKN4"/>
<dbReference type="GO" id="GO:0003677">
    <property type="term" value="F:DNA binding"/>
    <property type="evidence" value="ECO:0007669"/>
    <property type="project" value="InterPro"/>
</dbReference>
<dbReference type="SUPFAM" id="SSF55874">
    <property type="entry name" value="ATPase domain of HSP90 chaperone/DNA topoisomerase II/histidine kinase"/>
    <property type="match status" value="1"/>
</dbReference>
<evidence type="ECO:0000259" key="4">
    <source>
        <dbReference type="PROSITE" id="PS50110"/>
    </source>
</evidence>
<sequence>MTQDSSTFVLSAVFVSMLVVVLMLFVLSFYAENIHKVELLAEAKLQALQARMHPHFLFNSLNAAAELTHINAQAAENMLLDLAKLSRNALMERSHTTLEEEIEVAHAFVNIEKWRIGERLQVNWDIDTKTNSVVVPCLILQPLIENAIKHGIQTSCAGGFVDVVVTSSNTLVTISVSNPSAKQPTSQKGSGIALDNLRARLALFYNMKASLQIHESDSIFRVESHYTEGFSTMKYVVVDDEMLARERLKRLLSEFNWQCVGEAQNAKQAFEVIQSTSPSTVFLDINMPEESGLELAKKLSASLPTLNLVFVTAYPEHALDAFEVFAKGYLLKPIDPKKLEQLVGQFPAGRSQHPDKITVQLGNVTSWVTINGIIAAFSEDKLTKLVHQEGVYYVDIPLKQFVAKYSDVFIQIHRNTIVNRAFLTGIKTVEQSHFACVKGIAEPLVISRRAYQELKTILAR</sequence>
<dbReference type="Pfam" id="PF04397">
    <property type="entry name" value="LytTR"/>
    <property type="match status" value="1"/>
</dbReference>
<feature type="domain" description="Response regulatory" evidence="4">
    <location>
        <begin position="234"/>
        <end position="347"/>
    </location>
</feature>
<feature type="transmembrane region" description="Helical" evidence="3">
    <location>
        <begin position="7"/>
        <end position="31"/>
    </location>
</feature>
<dbReference type="SMART" id="SM00850">
    <property type="entry name" value="LytTR"/>
    <property type="match status" value="1"/>
</dbReference>
<dbReference type="EMBL" id="CP072133">
    <property type="protein sequence ID" value="QTH71169.1"/>
    <property type="molecule type" value="Genomic_DNA"/>
</dbReference>
<evidence type="ECO:0000313" key="7">
    <source>
        <dbReference type="Proteomes" id="UP000664904"/>
    </source>
</evidence>
<dbReference type="InterPro" id="IPR050640">
    <property type="entry name" value="Bact_2-comp_sensor_kinase"/>
</dbReference>
<dbReference type="InterPro" id="IPR001789">
    <property type="entry name" value="Sig_transdc_resp-reg_receiver"/>
</dbReference>
<dbReference type="PROSITE" id="PS50110">
    <property type="entry name" value="RESPONSE_REGULATORY"/>
    <property type="match status" value="1"/>
</dbReference>
<feature type="modified residue" description="4-aspartylphosphate" evidence="2">
    <location>
        <position position="284"/>
    </location>
</feature>
<dbReference type="Gene3D" id="3.30.565.10">
    <property type="entry name" value="Histidine kinase-like ATPase, C-terminal domain"/>
    <property type="match status" value="1"/>
</dbReference>
<dbReference type="InterPro" id="IPR036890">
    <property type="entry name" value="HATPase_C_sf"/>
</dbReference>
<dbReference type="GO" id="GO:0000155">
    <property type="term" value="F:phosphorelay sensor kinase activity"/>
    <property type="evidence" value="ECO:0007669"/>
    <property type="project" value="InterPro"/>
</dbReference>
<dbReference type="Gene3D" id="3.40.50.2300">
    <property type="match status" value="1"/>
</dbReference>
<dbReference type="Pfam" id="PF06580">
    <property type="entry name" value="His_kinase"/>
    <property type="match status" value="1"/>
</dbReference>
<dbReference type="PANTHER" id="PTHR34220:SF7">
    <property type="entry name" value="SENSOR HISTIDINE KINASE YPDA"/>
    <property type="match status" value="1"/>
</dbReference>
<evidence type="ECO:0000256" key="3">
    <source>
        <dbReference type="SAM" id="Phobius"/>
    </source>
</evidence>
<dbReference type="SUPFAM" id="SSF52172">
    <property type="entry name" value="CheY-like"/>
    <property type="match status" value="1"/>
</dbReference>
<evidence type="ECO:0000256" key="2">
    <source>
        <dbReference type="PROSITE-ProRule" id="PRU00169"/>
    </source>
</evidence>
<dbReference type="InterPro" id="IPR011006">
    <property type="entry name" value="CheY-like_superfamily"/>
</dbReference>
<evidence type="ECO:0000256" key="1">
    <source>
        <dbReference type="ARBA" id="ARBA00023012"/>
    </source>
</evidence>
<dbReference type="Pfam" id="PF00072">
    <property type="entry name" value="Response_reg"/>
    <property type="match status" value="1"/>
</dbReference>
<keyword evidence="3" id="KW-1133">Transmembrane helix</keyword>
<dbReference type="KEGG" id="pxi:J5O05_15380"/>
<evidence type="ECO:0000313" key="6">
    <source>
        <dbReference type="EMBL" id="QTH71169.1"/>
    </source>
</evidence>
<proteinExistence type="predicted"/>
<keyword evidence="1" id="KW-0902">Two-component regulatory system</keyword>
<name>A0A975HKN4_9GAMM</name>
<keyword evidence="3" id="KW-0472">Membrane</keyword>
<keyword evidence="2" id="KW-0597">Phosphoprotein</keyword>
<organism evidence="6 7">
    <name type="scientific">Pseudoalteromonas xiamenensis</name>
    <dbReference type="NCBI Taxonomy" id="882626"/>
    <lineage>
        <taxon>Bacteria</taxon>
        <taxon>Pseudomonadati</taxon>
        <taxon>Pseudomonadota</taxon>
        <taxon>Gammaproteobacteria</taxon>
        <taxon>Alteromonadales</taxon>
        <taxon>Pseudoalteromonadaceae</taxon>
        <taxon>Pseudoalteromonas</taxon>
    </lineage>
</organism>
<accession>A0A975HKN4</accession>
<dbReference type="PANTHER" id="PTHR34220">
    <property type="entry name" value="SENSOR HISTIDINE KINASE YPDA"/>
    <property type="match status" value="1"/>
</dbReference>
<dbReference type="SMART" id="SM00448">
    <property type="entry name" value="REC"/>
    <property type="match status" value="1"/>
</dbReference>
<dbReference type="RefSeq" id="WP_208842810.1">
    <property type="nucleotide sequence ID" value="NZ_CP072133.1"/>
</dbReference>
<feature type="domain" description="HTH LytTR-type" evidence="5">
    <location>
        <begin position="357"/>
        <end position="460"/>
    </location>
</feature>
<dbReference type="InterPro" id="IPR010559">
    <property type="entry name" value="Sig_transdc_His_kin_internal"/>
</dbReference>
<keyword evidence="3" id="KW-0812">Transmembrane</keyword>
<keyword evidence="7" id="KW-1185">Reference proteome</keyword>
<protein>
    <submittedName>
        <fullName evidence="6">Response regulator</fullName>
    </submittedName>
</protein>
<dbReference type="InterPro" id="IPR007492">
    <property type="entry name" value="LytTR_DNA-bd_dom"/>
</dbReference>
<dbReference type="Gene3D" id="2.40.50.1020">
    <property type="entry name" value="LytTr DNA-binding domain"/>
    <property type="match status" value="1"/>
</dbReference>
<gene>
    <name evidence="6" type="ORF">J5O05_15380</name>
</gene>
<reference evidence="6" key="1">
    <citation type="submission" date="2021-03" db="EMBL/GenBank/DDBJ databases">
        <title>Complete Genome of Pseudoalteromonas xiamenensis STKMTI.2, a new potential marine bacterium producing anti-Vibrio compounds.</title>
        <authorList>
            <person name="Handayani D.P."/>
            <person name="Isnansetyo A."/>
            <person name="Istiqomah I."/>
            <person name="Jumina J."/>
        </authorList>
    </citation>
    <scope>NUCLEOTIDE SEQUENCE</scope>
    <source>
        <strain evidence="6">STKMTI.2</strain>
    </source>
</reference>
<dbReference type="PROSITE" id="PS50930">
    <property type="entry name" value="HTH_LYTTR"/>
    <property type="match status" value="1"/>
</dbReference>